<feature type="compositionally biased region" description="Acidic residues" evidence="1">
    <location>
        <begin position="73"/>
        <end position="89"/>
    </location>
</feature>
<evidence type="ECO:0000256" key="1">
    <source>
        <dbReference type="SAM" id="MobiDB-lite"/>
    </source>
</evidence>
<dbReference type="EMBL" id="FN648960">
    <property type="protein sequence ID" value="CBJ27510.1"/>
    <property type="molecule type" value="Genomic_DNA"/>
</dbReference>
<organism evidence="2 3">
    <name type="scientific">Ectocarpus siliculosus</name>
    <name type="common">Brown alga</name>
    <name type="synonym">Conferva siliculosa</name>
    <dbReference type="NCBI Taxonomy" id="2880"/>
    <lineage>
        <taxon>Eukaryota</taxon>
        <taxon>Sar</taxon>
        <taxon>Stramenopiles</taxon>
        <taxon>Ochrophyta</taxon>
        <taxon>PX clade</taxon>
        <taxon>Phaeophyceae</taxon>
        <taxon>Ectocarpales</taxon>
        <taxon>Ectocarpaceae</taxon>
        <taxon>Ectocarpus</taxon>
    </lineage>
</organism>
<evidence type="ECO:0000313" key="3">
    <source>
        <dbReference type="Proteomes" id="UP000002630"/>
    </source>
</evidence>
<dbReference type="Proteomes" id="UP000002630">
    <property type="component" value="Linkage Group LG04"/>
</dbReference>
<proteinExistence type="predicted"/>
<accession>D7G6B5</accession>
<keyword evidence="3" id="KW-1185">Reference proteome</keyword>
<dbReference type="InParanoid" id="D7G6B5"/>
<sequence length="230" mass="25746">MVVPSIVSWEDVEQGAKEVMKHKIWKTQTWKEFKTTIAATIHVPVKELTQHKVALQALIAQEGEEGANGNEDDHTEEGVDDEDGDEDDRNECGSSSSDDNDQGDAMPAMRDLARAMNLGPRPLQGLKQMKRRDAERTLRERLISSGAQFKGLFPSSKEIAQARRRTETKNDLDGMDLGNVVQGSRRRERSEDHGSPPKKKRRSVNEQEGTSDGGDCSKSHDDESEEEFEL</sequence>
<gene>
    <name evidence="2" type="ORF">Esi_0073_0076</name>
</gene>
<feature type="region of interest" description="Disordered" evidence="1">
    <location>
        <begin position="62"/>
        <end position="136"/>
    </location>
</feature>
<reference evidence="2 3" key="1">
    <citation type="journal article" date="2010" name="Nature">
        <title>The Ectocarpus genome and the independent evolution of multicellularity in brown algae.</title>
        <authorList>
            <person name="Cock J.M."/>
            <person name="Sterck L."/>
            <person name="Rouze P."/>
            <person name="Scornet D."/>
            <person name="Allen A.E."/>
            <person name="Amoutzias G."/>
            <person name="Anthouard V."/>
            <person name="Artiguenave F."/>
            <person name="Aury J.M."/>
            <person name="Badger J.H."/>
            <person name="Beszteri B."/>
            <person name="Billiau K."/>
            <person name="Bonnet E."/>
            <person name="Bothwell J.H."/>
            <person name="Bowler C."/>
            <person name="Boyen C."/>
            <person name="Brownlee C."/>
            <person name="Carrano C.J."/>
            <person name="Charrier B."/>
            <person name="Cho G.Y."/>
            <person name="Coelho S.M."/>
            <person name="Collen J."/>
            <person name="Corre E."/>
            <person name="Da Silva C."/>
            <person name="Delage L."/>
            <person name="Delaroque N."/>
            <person name="Dittami S.M."/>
            <person name="Doulbeau S."/>
            <person name="Elias M."/>
            <person name="Farnham G."/>
            <person name="Gachon C.M."/>
            <person name="Gschloessl B."/>
            <person name="Heesch S."/>
            <person name="Jabbari K."/>
            <person name="Jubin C."/>
            <person name="Kawai H."/>
            <person name="Kimura K."/>
            <person name="Kloareg B."/>
            <person name="Kupper F.C."/>
            <person name="Lang D."/>
            <person name="Le Bail A."/>
            <person name="Leblanc C."/>
            <person name="Lerouge P."/>
            <person name="Lohr M."/>
            <person name="Lopez P.J."/>
            <person name="Martens C."/>
            <person name="Maumus F."/>
            <person name="Michel G."/>
            <person name="Miranda-Saavedra D."/>
            <person name="Morales J."/>
            <person name="Moreau H."/>
            <person name="Motomura T."/>
            <person name="Nagasato C."/>
            <person name="Napoli C.A."/>
            <person name="Nelson D.R."/>
            <person name="Nyvall-Collen P."/>
            <person name="Peters A.F."/>
            <person name="Pommier C."/>
            <person name="Potin P."/>
            <person name="Poulain J."/>
            <person name="Quesneville H."/>
            <person name="Read B."/>
            <person name="Rensing S.A."/>
            <person name="Ritter A."/>
            <person name="Rousvoal S."/>
            <person name="Samanta M."/>
            <person name="Samson G."/>
            <person name="Schroeder D.C."/>
            <person name="Segurens B."/>
            <person name="Strittmatter M."/>
            <person name="Tonon T."/>
            <person name="Tregear J.W."/>
            <person name="Valentin K."/>
            <person name="von Dassow P."/>
            <person name="Yamagishi T."/>
            <person name="Van de Peer Y."/>
            <person name="Wincker P."/>
        </authorList>
    </citation>
    <scope>NUCLEOTIDE SEQUENCE [LARGE SCALE GENOMIC DNA]</scope>
    <source>
        <strain evidence="3">Ec32 / CCAP1310/4</strain>
    </source>
</reference>
<dbReference type="OrthoDB" id="514832at2759"/>
<feature type="region of interest" description="Disordered" evidence="1">
    <location>
        <begin position="152"/>
        <end position="230"/>
    </location>
</feature>
<name>D7G6B5_ECTSI</name>
<dbReference type="EMBL" id="FN649729">
    <property type="protein sequence ID" value="CBJ27510.1"/>
    <property type="molecule type" value="Genomic_DNA"/>
</dbReference>
<evidence type="ECO:0000313" key="2">
    <source>
        <dbReference type="EMBL" id="CBJ27510.1"/>
    </source>
</evidence>
<dbReference type="AlphaFoldDB" id="D7G6B5"/>
<protein>
    <submittedName>
        <fullName evidence="2">Uncharacterized protein</fullName>
    </submittedName>
</protein>
<feature type="compositionally biased region" description="Basic and acidic residues" evidence="1">
    <location>
        <begin position="160"/>
        <end position="172"/>
    </location>
</feature>